<accession>A0ABS0ZPL2</accession>
<reference evidence="1 2" key="1">
    <citation type="submission" date="2020-11" db="EMBL/GenBank/DDBJ databases">
        <title>Enhanced detection system for hospital associated transmission using whole genome sequencing surveillance.</title>
        <authorList>
            <person name="Harrison L.H."/>
            <person name="Van Tyne D."/>
            <person name="Marsh J.W."/>
            <person name="Griffith M.P."/>
            <person name="Snyder D.J."/>
            <person name="Cooper V.S."/>
            <person name="Mustapha M."/>
        </authorList>
    </citation>
    <scope>NUCLEOTIDE SEQUENCE [LARGE SCALE GENOMIC DNA]</scope>
    <source>
        <strain evidence="1 2">CB00117</strain>
    </source>
</reference>
<dbReference type="NCBIfam" id="NF011957">
    <property type="entry name" value="PRK15428.1"/>
    <property type="match status" value="1"/>
</dbReference>
<comment type="caution">
    <text evidence="1">The sequence shown here is derived from an EMBL/GenBank/DDBJ whole genome shotgun (WGS) entry which is preliminary data.</text>
</comment>
<organism evidence="1 2">
    <name type="scientific">Citrobacter sedlakii</name>
    <dbReference type="NCBI Taxonomy" id="67826"/>
    <lineage>
        <taxon>Bacteria</taxon>
        <taxon>Pseudomonadati</taxon>
        <taxon>Pseudomonadota</taxon>
        <taxon>Gammaproteobacteria</taxon>
        <taxon>Enterobacterales</taxon>
        <taxon>Enterobacteriaceae</taxon>
        <taxon>Citrobacter</taxon>
        <taxon>Citrobacter freundii complex</taxon>
    </lineage>
</organism>
<dbReference type="Proteomes" id="UP000746649">
    <property type="component" value="Unassembled WGS sequence"/>
</dbReference>
<sequence>MNGELLQRIVEEVVTRLQRRAESTLTLSVAQLRETPSRTLFSRYSSLHVLQVDLPLLEKIAENDATDSAAVILHDALAFGLQVRLSLRRALLPALPVKKLARLPLTFCDEQDVRIVLHPTRLVSYADVVRFSGGVFVLRRKCVVTALARDAASSRNIQFIKQE</sequence>
<dbReference type="Pfam" id="PF15953">
    <property type="entry name" value="PDU_like"/>
    <property type="match status" value="1"/>
</dbReference>
<name>A0ABS0ZPL2_9ENTR</name>
<evidence type="ECO:0000313" key="2">
    <source>
        <dbReference type="Proteomes" id="UP000746649"/>
    </source>
</evidence>
<proteinExistence type="predicted"/>
<dbReference type="EMBL" id="JADWND010000003">
    <property type="protein sequence ID" value="MBJ8380756.1"/>
    <property type="molecule type" value="Genomic_DNA"/>
</dbReference>
<evidence type="ECO:0000313" key="1">
    <source>
        <dbReference type="EMBL" id="MBJ8380756.1"/>
    </source>
</evidence>
<dbReference type="NCBIfam" id="TIGR04493">
    <property type="entry name" value="microcomp_PduM"/>
    <property type="match status" value="1"/>
</dbReference>
<gene>
    <name evidence="1" type="primary">pduM</name>
    <name evidence="1" type="ORF">I6M88_07175</name>
</gene>
<dbReference type="RefSeq" id="WP_200034123.1">
    <property type="nucleotide sequence ID" value="NZ_CBCYHD010000001.1"/>
</dbReference>
<protein>
    <submittedName>
        <fullName evidence="1">Microcompartment protein PduM</fullName>
    </submittedName>
</protein>
<keyword evidence="2" id="KW-1185">Reference proteome</keyword>
<dbReference type="InterPro" id="IPR030992">
    <property type="entry name" value="PduM"/>
</dbReference>